<dbReference type="InterPro" id="IPR004383">
    <property type="entry name" value="rRNA_lsu_MTrfase_RlmN/Cfr"/>
</dbReference>
<feature type="active site" description="Proton acceptor" evidence="14">
    <location>
        <position position="120"/>
    </location>
</feature>
<keyword evidence="10 14" id="KW-0479">Metal-binding</keyword>
<dbReference type="HAMAP" id="MF_01849">
    <property type="entry name" value="RNA_methyltr_RlmN"/>
    <property type="match status" value="1"/>
</dbReference>
<dbReference type="GO" id="GO:0000049">
    <property type="term" value="F:tRNA binding"/>
    <property type="evidence" value="ECO:0007669"/>
    <property type="project" value="UniProtKB-UniRule"/>
</dbReference>
<keyword evidence="3 14" id="KW-0004">4Fe-4S</keyword>
<protein>
    <recommendedName>
        <fullName evidence="14">Dual-specificity RNA methyltransferase RlmN</fullName>
        <ecNumber evidence="14">2.1.1.192</ecNumber>
    </recommendedName>
    <alternativeName>
        <fullName evidence="14">23S rRNA (adenine(2503)-C(2))-methyltransferase</fullName>
    </alternativeName>
    <alternativeName>
        <fullName evidence="14">23S rRNA m2A2503 methyltransferase</fullName>
    </alternativeName>
    <alternativeName>
        <fullName evidence="14">Ribosomal RNA large subunit methyltransferase N</fullName>
    </alternativeName>
    <alternativeName>
        <fullName evidence="14">tRNA (adenine(37)-C(2))-methyltransferase</fullName>
    </alternativeName>
    <alternativeName>
        <fullName evidence="14">tRNA m2A37 methyltransferase</fullName>
    </alternativeName>
</protein>
<dbReference type="PANTHER" id="PTHR30544:SF5">
    <property type="entry name" value="RADICAL SAM CORE DOMAIN-CONTAINING PROTEIN"/>
    <property type="match status" value="1"/>
</dbReference>
<dbReference type="GO" id="GO:0070040">
    <property type="term" value="F:rRNA (adenine(2503)-C2-)-methyltransferase activity"/>
    <property type="evidence" value="ECO:0007669"/>
    <property type="project" value="UniProtKB-UniRule"/>
</dbReference>
<comment type="catalytic activity">
    <reaction evidence="14">
        <text>adenosine(37) in tRNA + 2 reduced [2Fe-2S]-[ferredoxin] + 2 S-adenosyl-L-methionine = 2-methyladenosine(37) in tRNA + 5'-deoxyadenosine + L-methionine + 2 oxidized [2Fe-2S]-[ferredoxin] + S-adenosyl-L-homocysteine</text>
        <dbReference type="Rhea" id="RHEA:43332"/>
        <dbReference type="Rhea" id="RHEA-COMP:10000"/>
        <dbReference type="Rhea" id="RHEA-COMP:10001"/>
        <dbReference type="Rhea" id="RHEA-COMP:10162"/>
        <dbReference type="Rhea" id="RHEA-COMP:10485"/>
        <dbReference type="ChEBI" id="CHEBI:17319"/>
        <dbReference type="ChEBI" id="CHEBI:33737"/>
        <dbReference type="ChEBI" id="CHEBI:33738"/>
        <dbReference type="ChEBI" id="CHEBI:57844"/>
        <dbReference type="ChEBI" id="CHEBI:57856"/>
        <dbReference type="ChEBI" id="CHEBI:59789"/>
        <dbReference type="ChEBI" id="CHEBI:74411"/>
        <dbReference type="ChEBI" id="CHEBI:74497"/>
        <dbReference type="EC" id="2.1.1.192"/>
    </reaction>
</comment>
<gene>
    <name evidence="14 16" type="primary">rlmN</name>
    <name evidence="16" type="ORF">DI569_10555</name>
</gene>
<dbReference type="EMBL" id="QFPJ01000022">
    <property type="protein sequence ID" value="PZQ21875.1"/>
    <property type="molecule type" value="Genomic_DNA"/>
</dbReference>
<comment type="subcellular location">
    <subcellularLocation>
        <location evidence="1 14">Cytoplasm</location>
    </subcellularLocation>
</comment>
<dbReference type="Gene3D" id="3.20.20.70">
    <property type="entry name" value="Aldolase class I"/>
    <property type="match status" value="1"/>
</dbReference>
<evidence type="ECO:0000256" key="11">
    <source>
        <dbReference type="ARBA" id="ARBA00023004"/>
    </source>
</evidence>
<dbReference type="InterPro" id="IPR048641">
    <property type="entry name" value="RlmN_N"/>
</dbReference>
<evidence type="ECO:0000313" key="17">
    <source>
        <dbReference type="Proteomes" id="UP000248597"/>
    </source>
</evidence>
<dbReference type="SFLD" id="SFLDS00029">
    <property type="entry name" value="Radical_SAM"/>
    <property type="match status" value="1"/>
</dbReference>
<evidence type="ECO:0000256" key="3">
    <source>
        <dbReference type="ARBA" id="ARBA00022485"/>
    </source>
</evidence>
<dbReference type="InterPro" id="IPR013785">
    <property type="entry name" value="Aldolase_TIM"/>
</dbReference>
<feature type="domain" description="Radical SAM core" evidence="15">
    <location>
        <begin position="126"/>
        <end position="385"/>
    </location>
</feature>
<dbReference type="Pfam" id="PF04055">
    <property type="entry name" value="Radical_SAM"/>
    <property type="match status" value="1"/>
</dbReference>
<dbReference type="GO" id="GO:0002935">
    <property type="term" value="F:tRNA (adenine(37)-C2)-methyltransferase activity"/>
    <property type="evidence" value="ECO:0007669"/>
    <property type="project" value="UniProtKB-UniRule"/>
</dbReference>
<dbReference type="SFLD" id="SFLDG01062">
    <property type="entry name" value="methyltransferase_(Class_A)"/>
    <property type="match status" value="1"/>
</dbReference>
<dbReference type="CDD" id="cd01335">
    <property type="entry name" value="Radical_SAM"/>
    <property type="match status" value="1"/>
</dbReference>
<reference evidence="16 17" key="1">
    <citation type="submission" date="2017-08" db="EMBL/GenBank/DDBJ databases">
        <title>Infants hospitalized years apart are colonized by the same room-sourced microbial strains.</title>
        <authorList>
            <person name="Brooks B."/>
            <person name="Olm M.R."/>
            <person name="Firek B.A."/>
            <person name="Baker R."/>
            <person name="Thomas B.C."/>
            <person name="Morowitz M.J."/>
            <person name="Banfield J.F."/>
        </authorList>
    </citation>
    <scope>NUCLEOTIDE SEQUENCE [LARGE SCALE GENOMIC DNA]</scope>
    <source>
        <strain evidence="16">S2_005_003_R2_47</strain>
    </source>
</reference>
<dbReference type="InterPro" id="IPR040072">
    <property type="entry name" value="Methyltransferase_A"/>
</dbReference>
<evidence type="ECO:0000256" key="6">
    <source>
        <dbReference type="ARBA" id="ARBA00022603"/>
    </source>
</evidence>
<comment type="caution">
    <text evidence="14">Lacks conserved residue(s) required for the propagation of feature annotation.</text>
</comment>
<keyword evidence="9 14" id="KW-0819">tRNA processing</keyword>
<dbReference type="PANTHER" id="PTHR30544">
    <property type="entry name" value="23S RRNA METHYLTRANSFERASE"/>
    <property type="match status" value="1"/>
</dbReference>
<feature type="binding site" evidence="14">
    <location>
        <position position="347"/>
    </location>
    <ligand>
        <name>S-adenosyl-L-methionine</name>
        <dbReference type="ChEBI" id="CHEBI:59789"/>
    </ligand>
</feature>
<dbReference type="PIRSF" id="PIRSF006004">
    <property type="entry name" value="CHP00048"/>
    <property type="match status" value="1"/>
</dbReference>
<evidence type="ECO:0000256" key="4">
    <source>
        <dbReference type="ARBA" id="ARBA00022490"/>
    </source>
</evidence>
<comment type="function">
    <text evidence="14">Specifically methylates position 2 of adenine 2503 in 23S rRNA and position 2 of adenine 37 in tRNAs. m2A2503 modification seems to play a crucial role in the proofreading step occurring at the peptidyl transferase center and thus would serve to optimize ribosomal fidelity.</text>
</comment>
<comment type="caution">
    <text evidence="16">The sequence shown here is derived from an EMBL/GenBank/DDBJ whole genome shotgun (WGS) entry which is preliminary data.</text>
</comment>
<dbReference type="InterPro" id="IPR007197">
    <property type="entry name" value="rSAM"/>
</dbReference>
<feature type="binding site" evidence="14">
    <location>
        <begin position="268"/>
        <end position="270"/>
    </location>
    <ligand>
        <name>S-adenosyl-L-methionine</name>
        <dbReference type="ChEBI" id="CHEBI:59789"/>
    </ligand>
</feature>
<dbReference type="InterPro" id="IPR027492">
    <property type="entry name" value="RNA_MTrfase_RlmN"/>
</dbReference>
<dbReference type="GO" id="GO:0019843">
    <property type="term" value="F:rRNA binding"/>
    <property type="evidence" value="ECO:0007669"/>
    <property type="project" value="UniProtKB-UniRule"/>
</dbReference>
<comment type="cofactor">
    <cofactor evidence="14">
        <name>[4Fe-4S] cluster</name>
        <dbReference type="ChEBI" id="CHEBI:49883"/>
    </cofactor>
    <text evidence="14">Binds 1 [4Fe-4S] cluster. The cluster is coordinated with 3 cysteines and an exchangeable S-adenosyl-L-methionine.</text>
</comment>
<evidence type="ECO:0000256" key="9">
    <source>
        <dbReference type="ARBA" id="ARBA00022694"/>
    </source>
</evidence>
<dbReference type="InterPro" id="IPR058240">
    <property type="entry name" value="rSAM_sf"/>
</dbReference>
<dbReference type="NCBIfam" id="TIGR00048">
    <property type="entry name" value="rRNA_mod_RlmN"/>
    <property type="match status" value="1"/>
</dbReference>
<keyword evidence="8 14" id="KW-0949">S-adenosyl-L-methionine</keyword>
<evidence type="ECO:0000256" key="1">
    <source>
        <dbReference type="ARBA" id="ARBA00004496"/>
    </source>
</evidence>
<feature type="binding site" evidence="14">
    <location>
        <begin position="214"/>
        <end position="215"/>
    </location>
    <ligand>
        <name>S-adenosyl-L-methionine</name>
        <dbReference type="ChEBI" id="CHEBI:59789"/>
    </ligand>
</feature>
<keyword evidence="5 14" id="KW-0698">rRNA processing</keyword>
<keyword evidence="11 14" id="KW-0408">Iron</keyword>
<dbReference type="SFLD" id="SFLDF00275">
    <property type="entry name" value="adenosine_C2_methyltransferase"/>
    <property type="match status" value="1"/>
</dbReference>
<keyword evidence="12 14" id="KW-0411">Iron-sulfur</keyword>
<dbReference type="GO" id="GO:0030488">
    <property type="term" value="P:tRNA methylation"/>
    <property type="evidence" value="ECO:0007669"/>
    <property type="project" value="UniProtKB-UniRule"/>
</dbReference>
<dbReference type="Proteomes" id="UP000248597">
    <property type="component" value="Unassembled WGS sequence"/>
</dbReference>
<keyword evidence="7 14" id="KW-0808">Transferase</keyword>
<comment type="miscellaneous">
    <text evidence="14">Reaction proceeds by a ping-pong mechanism involving intermediate methylation of a conserved cysteine residue.</text>
</comment>
<evidence type="ECO:0000256" key="8">
    <source>
        <dbReference type="ARBA" id="ARBA00022691"/>
    </source>
</evidence>
<feature type="binding site" evidence="14">
    <location>
        <position position="144"/>
    </location>
    <ligand>
        <name>[4Fe-4S] cluster</name>
        <dbReference type="ChEBI" id="CHEBI:49883"/>
        <note>4Fe-4S-S-AdoMet</note>
    </ligand>
</feature>
<keyword evidence="4 14" id="KW-0963">Cytoplasm</keyword>
<dbReference type="EC" id="2.1.1.192" evidence="14"/>
<dbReference type="Pfam" id="PF21016">
    <property type="entry name" value="RlmN_N"/>
    <property type="match status" value="1"/>
</dbReference>
<dbReference type="AlphaFoldDB" id="A0A2W5L5C6"/>
<comment type="similarity">
    <text evidence="2 14">Belongs to the radical SAM superfamily. RlmN family.</text>
</comment>
<evidence type="ECO:0000313" key="16">
    <source>
        <dbReference type="EMBL" id="PZQ21875.1"/>
    </source>
</evidence>
<evidence type="ECO:0000256" key="2">
    <source>
        <dbReference type="ARBA" id="ARBA00007544"/>
    </source>
</evidence>
<evidence type="ECO:0000256" key="5">
    <source>
        <dbReference type="ARBA" id="ARBA00022552"/>
    </source>
</evidence>
<feature type="binding site" evidence="14">
    <location>
        <position position="147"/>
    </location>
    <ligand>
        <name>[4Fe-4S] cluster</name>
        <dbReference type="ChEBI" id="CHEBI:49883"/>
        <note>4Fe-4S-S-AdoMet</note>
    </ligand>
</feature>
<dbReference type="PROSITE" id="PS51918">
    <property type="entry name" value="RADICAL_SAM"/>
    <property type="match status" value="1"/>
</dbReference>
<dbReference type="Gene3D" id="1.10.150.530">
    <property type="match status" value="1"/>
</dbReference>
<evidence type="ECO:0000256" key="12">
    <source>
        <dbReference type="ARBA" id="ARBA00023014"/>
    </source>
</evidence>
<organism evidence="16 17">
    <name type="scientific">Sphingopyxis macrogoltabida</name>
    <name type="common">Sphingomonas macrogoltabidus</name>
    <dbReference type="NCBI Taxonomy" id="33050"/>
    <lineage>
        <taxon>Bacteria</taxon>
        <taxon>Pseudomonadati</taxon>
        <taxon>Pseudomonadota</taxon>
        <taxon>Alphaproteobacteria</taxon>
        <taxon>Sphingomonadales</taxon>
        <taxon>Sphingomonadaceae</taxon>
        <taxon>Sphingopyxis</taxon>
    </lineage>
</organism>
<accession>A0A2W5L5C6</accession>
<dbReference type="GO" id="GO:0070475">
    <property type="term" value="P:rRNA base methylation"/>
    <property type="evidence" value="ECO:0007669"/>
    <property type="project" value="UniProtKB-UniRule"/>
</dbReference>
<evidence type="ECO:0000256" key="13">
    <source>
        <dbReference type="ARBA" id="ARBA00023157"/>
    </source>
</evidence>
<keyword evidence="6 14" id="KW-0489">Methyltransferase</keyword>
<dbReference type="GO" id="GO:0051539">
    <property type="term" value="F:4 iron, 4 sulfur cluster binding"/>
    <property type="evidence" value="ECO:0007669"/>
    <property type="project" value="UniProtKB-UniRule"/>
</dbReference>
<dbReference type="GO" id="GO:0046872">
    <property type="term" value="F:metal ion binding"/>
    <property type="evidence" value="ECO:0007669"/>
    <property type="project" value="UniProtKB-KW"/>
</dbReference>
<evidence type="ECO:0000256" key="10">
    <source>
        <dbReference type="ARBA" id="ARBA00022723"/>
    </source>
</evidence>
<name>A0A2W5L5C6_SPHMC</name>
<evidence type="ECO:0000256" key="7">
    <source>
        <dbReference type="ARBA" id="ARBA00022679"/>
    </source>
</evidence>
<evidence type="ECO:0000259" key="15">
    <source>
        <dbReference type="PROSITE" id="PS51918"/>
    </source>
</evidence>
<proteinExistence type="inferred from homology"/>
<feature type="binding site" evidence="14">
    <location>
        <position position="246"/>
    </location>
    <ligand>
        <name>S-adenosyl-L-methionine</name>
        <dbReference type="ChEBI" id="CHEBI:59789"/>
    </ligand>
</feature>
<feature type="active site" description="S-methylcysteine intermediate" evidence="14">
    <location>
        <position position="390"/>
    </location>
</feature>
<comment type="catalytic activity">
    <reaction evidence="14">
        <text>adenosine(2503) in 23S rRNA + 2 reduced [2Fe-2S]-[ferredoxin] + 2 S-adenosyl-L-methionine = 2-methyladenosine(2503) in 23S rRNA + 5'-deoxyadenosine + L-methionine + 2 oxidized [2Fe-2S]-[ferredoxin] + S-adenosyl-L-homocysteine</text>
        <dbReference type="Rhea" id="RHEA:42916"/>
        <dbReference type="Rhea" id="RHEA-COMP:10000"/>
        <dbReference type="Rhea" id="RHEA-COMP:10001"/>
        <dbReference type="Rhea" id="RHEA-COMP:10152"/>
        <dbReference type="Rhea" id="RHEA-COMP:10282"/>
        <dbReference type="ChEBI" id="CHEBI:17319"/>
        <dbReference type="ChEBI" id="CHEBI:33737"/>
        <dbReference type="ChEBI" id="CHEBI:33738"/>
        <dbReference type="ChEBI" id="CHEBI:57844"/>
        <dbReference type="ChEBI" id="CHEBI:57856"/>
        <dbReference type="ChEBI" id="CHEBI:59789"/>
        <dbReference type="ChEBI" id="CHEBI:74411"/>
        <dbReference type="ChEBI" id="CHEBI:74497"/>
        <dbReference type="EC" id="2.1.1.192"/>
    </reaction>
</comment>
<feature type="binding site" evidence="14">
    <location>
        <position position="140"/>
    </location>
    <ligand>
        <name>[4Fe-4S] cluster</name>
        <dbReference type="ChEBI" id="CHEBI:49883"/>
        <note>4Fe-4S-S-AdoMet</note>
    </ligand>
</feature>
<sequence length="417" mass="45554">MCARIMQIPGHIDPVTTGTVPLRGGNRIDLVGLTREGIRAALEAAGLDARAAKLRGKQIWHWIYHRGVTEFDAMTDIAKTMRPWLTDRFIVGRPTVVTAQVSNDGTRKWLLAAADGQEYEMVFIPDADRGTLCVSSQVGCTLNCRFCHTGTMRLVRNLSAGEIVGQVLLARDALGEWPKGTMASGADADDEDDEAAHYTADGRMLTNIVMMGMGEPLYNFDEVKGALKIVMDGDGLALSKRRITLSTSGVVPMMARAGDEIGVNLAVSLHAVTKEVRDEIVPLNRKYGIEQLLEACAAYPGANNARRITFEYVMLKDKNDSDADARELVRLIKQYRLPAKVNLIPFNPWPGAPYECSSPDRVRAFSNLIFQAGISAPIRTPRGRDIMAACGQLKSAATKPTRAELDRIADEKQAALG</sequence>
<evidence type="ECO:0000256" key="14">
    <source>
        <dbReference type="HAMAP-Rule" id="MF_01849"/>
    </source>
</evidence>
<keyword evidence="13 14" id="KW-1015">Disulfide bond</keyword>
<dbReference type="SUPFAM" id="SSF102114">
    <property type="entry name" value="Radical SAM enzymes"/>
    <property type="match status" value="1"/>
</dbReference>
<dbReference type="GO" id="GO:0005737">
    <property type="term" value="C:cytoplasm"/>
    <property type="evidence" value="ECO:0007669"/>
    <property type="project" value="UniProtKB-SubCell"/>
</dbReference>